<dbReference type="KEGG" id="asac:ATHSA_p10036"/>
<name>A0A6N4TE77_9BACT</name>
<dbReference type="OrthoDB" id="9809153at2"/>
<reference evidence="2" key="1">
    <citation type="submission" date="2019-04" db="EMBL/GenBank/DDBJ databases">
        <title>NAS-01 Genome Sequencing.</title>
        <authorList>
            <person name="Kato S."/>
            <person name="Itoh T."/>
            <person name="Ohkuma M."/>
        </authorList>
    </citation>
    <scope>NUCLEOTIDE SEQUENCE [LARGE SCALE GENOMIC DNA]</scope>
    <source>
        <strain evidence="2">NAS-01</strain>
        <plasmid evidence="2">pATS1</plasmid>
    </source>
</reference>
<sequence length="46" mass="5612">MDKYRRLSKDYEYLTLSSETMIMISVINLMIRRLAKIRKNSCEIHF</sequence>
<protein>
    <recommendedName>
        <fullName evidence="3">Transposase DDE domain-containing protein</fullName>
    </recommendedName>
</protein>
<dbReference type="AlphaFoldDB" id="A0A6N4TE77"/>
<organism evidence="1 2">
    <name type="scientific">Athalassotoga saccharophila</name>
    <dbReference type="NCBI Taxonomy" id="1441386"/>
    <lineage>
        <taxon>Bacteria</taxon>
        <taxon>Thermotogati</taxon>
        <taxon>Thermotogota</taxon>
        <taxon>Thermotogae</taxon>
        <taxon>Mesoaciditogales</taxon>
        <taxon>Mesoaciditogaceae</taxon>
        <taxon>Athalassotoga</taxon>
    </lineage>
</organism>
<gene>
    <name evidence="1" type="ORF">ATHSA_p10036</name>
</gene>
<evidence type="ECO:0000313" key="2">
    <source>
        <dbReference type="Proteomes" id="UP000463916"/>
    </source>
</evidence>
<accession>A0A6N4TE77</accession>
<keyword evidence="1" id="KW-0614">Plasmid</keyword>
<keyword evidence="2" id="KW-1185">Reference proteome</keyword>
<dbReference type="Proteomes" id="UP000463916">
    <property type="component" value="Plasmid pATS1"/>
</dbReference>
<proteinExistence type="predicted"/>
<geneLocation type="plasmid" evidence="1 2">
    <name>pATS1</name>
</geneLocation>
<dbReference type="EMBL" id="AP019552">
    <property type="protein sequence ID" value="BBJ29083.1"/>
    <property type="molecule type" value="Genomic_DNA"/>
</dbReference>
<evidence type="ECO:0000313" key="1">
    <source>
        <dbReference type="EMBL" id="BBJ29083.1"/>
    </source>
</evidence>
<evidence type="ECO:0008006" key="3">
    <source>
        <dbReference type="Google" id="ProtNLM"/>
    </source>
</evidence>